<feature type="transmembrane region" description="Helical" evidence="2">
    <location>
        <begin position="396"/>
        <end position="419"/>
    </location>
</feature>
<keyword evidence="5" id="KW-1185">Reference proteome</keyword>
<keyword evidence="2" id="KW-0812">Transmembrane</keyword>
<feature type="region of interest" description="Disordered" evidence="1">
    <location>
        <begin position="486"/>
        <end position="509"/>
    </location>
</feature>
<dbReference type="Pfam" id="PF09294">
    <property type="entry name" value="Interfer-bind"/>
    <property type="match status" value="1"/>
</dbReference>
<evidence type="ECO:0000259" key="3">
    <source>
        <dbReference type="Pfam" id="PF09294"/>
    </source>
</evidence>
<evidence type="ECO:0000313" key="5">
    <source>
        <dbReference type="Proteomes" id="UP001176940"/>
    </source>
</evidence>
<dbReference type="Proteomes" id="UP001176940">
    <property type="component" value="Unassembled WGS sequence"/>
</dbReference>
<comment type="caution">
    <text evidence="4">The sequence shown here is derived from an EMBL/GenBank/DDBJ whole genome shotgun (WGS) entry which is preliminary data.</text>
</comment>
<sequence length="509" mass="57704">MARRSSSDGRPLDLFLRLGAPDNESQTCDISGDCSCRIPSAALDRSHNYTLWVTATTPDGEIPAASKDFDPNRKTKPPPAFHVTSADALVVVSIQEESPYGKEYNISLRRNDSSEEKFATARLQNYIVPPSELLPEQIYCLRMTVYDIETMELSPFSPDKCFTAPAPGLPTNLSMDTLDLTYLLKWDWDFDQSPNATFSVESCLNYKGCNKIRGCENITTPRCNCSGLTFIGKFILRVSVYDGRRKEKSSSVIMFFPSEDTVFGPPKHLKMDIIDHKLFINVTAPEGFRHAEIYNYCTWQTSLSYWINSTDTREVVVEEYEQPFYTLDSLEPSTTYCAKAKKKCKKSNRSSLYSQEYCITTVSADTRKVSDIADTDTRYQYKSMGHQVSEDPRSHLAAWIIGFTFFGIVLISTVLYLCFCPFKRYMKQIFFPSNKLPSSVEKGLGNQSLDCIRKPFFSYDEEITDKCTIESCHTEDLGEVDYNKTSQANSRDSGNYSHEGQTTGQTFTQ</sequence>
<dbReference type="InterPro" id="IPR013783">
    <property type="entry name" value="Ig-like_fold"/>
</dbReference>
<dbReference type="PANTHER" id="PTHR20859:SF54">
    <property type="entry name" value="INTERFERON ALPHA_BETA RECEPTOR 1"/>
    <property type="match status" value="1"/>
</dbReference>
<dbReference type="EMBL" id="CAUEEQ010006334">
    <property type="protein sequence ID" value="CAJ0929954.1"/>
    <property type="molecule type" value="Genomic_DNA"/>
</dbReference>
<name>A0ABN9L246_9NEOB</name>
<evidence type="ECO:0000256" key="2">
    <source>
        <dbReference type="SAM" id="Phobius"/>
    </source>
</evidence>
<dbReference type="InterPro" id="IPR036116">
    <property type="entry name" value="FN3_sf"/>
</dbReference>
<dbReference type="InterPro" id="IPR050650">
    <property type="entry name" value="Type-II_Cytokine-TF_Rcpt"/>
</dbReference>
<keyword evidence="2" id="KW-0472">Membrane</keyword>
<dbReference type="Gene3D" id="2.60.40.10">
    <property type="entry name" value="Immunoglobulins"/>
    <property type="match status" value="2"/>
</dbReference>
<dbReference type="SUPFAM" id="SSF49265">
    <property type="entry name" value="Fibronectin type III"/>
    <property type="match status" value="3"/>
</dbReference>
<organism evidence="4 5">
    <name type="scientific">Ranitomeya imitator</name>
    <name type="common">mimic poison frog</name>
    <dbReference type="NCBI Taxonomy" id="111125"/>
    <lineage>
        <taxon>Eukaryota</taxon>
        <taxon>Metazoa</taxon>
        <taxon>Chordata</taxon>
        <taxon>Craniata</taxon>
        <taxon>Vertebrata</taxon>
        <taxon>Euteleostomi</taxon>
        <taxon>Amphibia</taxon>
        <taxon>Batrachia</taxon>
        <taxon>Anura</taxon>
        <taxon>Neobatrachia</taxon>
        <taxon>Hyloidea</taxon>
        <taxon>Dendrobatidae</taxon>
        <taxon>Dendrobatinae</taxon>
        <taxon>Ranitomeya</taxon>
    </lineage>
</organism>
<dbReference type="InterPro" id="IPR015373">
    <property type="entry name" value="Interferon/interleukin_rcp_dom"/>
</dbReference>
<evidence type="ECO:0000256" key="1">
    <source>
        <dbReference type="SAM" id="MobiDB-lite"/>
    </source>
</evidence>
<accession>A0ABN9L246</accession>
<evidence type="ECO:0000313" key="4">
    <source>
        <dbReference type="EMBL" id="CAJ0929954.1"/>
    </source>
</evidence>
<protein>
    <recommendedName>
        <fullName evidence="3">Interferon/interleukin receptor domain-containing protein</fullName>
    </recommendedName>
</protein>
<feature type="domain" description="Interferon/interleukin receptor" evidence="3">
    <location>
        <begin position="261"/>
        <end position="361"/>
    </location>
</feature>
<proteinExistence type="predicted"/>
<keyword evidence="2" id="KW-1133">Transmembrane helix</keyword>
<dbReference type="PANTHER" id="PTHR20859">
    <property type="entry name" value="INTERFERON/INTERLEUKIN RECEPTOR"/>
    <property type="match status" value="1"/>
</dbReference>
<gene>
    <name evidence="4" type="ORF">RIMI_LOCUS4041146</name>
</gene>
<reference evidence="4" key="1">
    <citation type="submission" date="2023-07" db="EMBL/GenBank/DDBJ databases">
        <authorList>
            <person name="Stuckert A."/>
        </authorList>
    </citation>
    <scope>NUCLEOTIDE SEQUENCE</scope>
</reference>